<evidence type="ECO:0000256" key="8">
    <source>
        <dbReference type="ARBA" id="ARBA00022989"/>
    </source>
</evidence>
<feature type="compositionally biased region" description="Polar residues" evidence="11">
    <location>
        <begin position="533"/>
        <end position="559"/>
    </location>
</feature>
<evidence type="ECO:0000256" key="10">
    <source>
        <dbReference type="PROSITE-ProRule" id="PRU00175"/>
    </source>
</evidence>
<dbReference type="InterPro" id="IPR001841">
    <property type="entry name" value="Znf_RING"/>
</dbReference>
<evidence type="ECO:0000256" key="12">
    <source>
        <dbReference type="SAM" id="Phobius"/>
    </source>
</evidence>
<organism evidence="14 15">
    <name type="scientific">Puccinia graminis f. sp. tritici</name>
    <dbReference type="NCBI Taxonomy" id="56615"/>
    <lineage>
        <taxon>Eukaryota</taxon>
        <taxon>Fungi</taxon>
        <taxon>Dikarya</taxon>
        <taxon>Basidiomycota</taxon>
        <taxon>Pucciniomycotina</taxon>
        <taxon>Pucciniomycetes</taxon>
        <taxon>Pucciniales</taxon>
        <taxon>Pucciniaceae</taxon>
        <taxon>Puccinia</taxon>
    </lineage>
</organism>
<evidence type="ECO:0000313" key="14">
    <source>
        <dbReference type="EMBL" id="KAA1123712.1"/>
    </source>
</evidence>
<evidence type="ECO:0000256" key="9">
    <source>
        <dbReference type="ARBA" id="ARBA00023136"/>
    </source>
</evidence>
<dbReference type="InterPro" id="IPR046450">
    <property type="entry name" value="PA_dom_sf"/>
</dbReference>
<feature type="domain" description="RING-type" evidence="13">
    <location>
        <begin position="441"/>
        <end position="490"/>
    </location>
</feature>
<proteinExistence type="predicted"/>
<dbReference type="EC" id="2.3.2.27" evidence="3"/>
<dbReference type="Gene3D" id="3.50.30.30">
    <property type="match status" value="1"/>
</dbReference>
<dbReference type="GO" id="GO:0016020">
    <property type="term" value="C:membrane"/>
    <property type="evidence" value="ECO:0007669"/>
    <property type="project" value="UniProtKB-SubCell"/>
</dbReference>
<dbReference type="GO" id="GO:0008270">
    <property type="term" value="F:zinc ion binding"/>
    <property type="evidence" value="ECO:0007669"/>
    <property type="project" value="UniProtKB-KW"/>
</dbReference>
<comment type="caution">
    <text evidence="14">The sequence shown here is derived from an EMBL/GenBank/DDBJ whole genome shotgun (WGS) entry which is preliminary data.</text>
</comment>
<dbReference type="FunFam" id="3.30.40.10:FF:000388">
    <property type="entry name" value="Putative RING zinc finger domain superfamily protein"/>
    <property type="match status" value="1"/>
</dbReference>
<keyword evidence="8 12" id="KW-1133">Transmembrane helix</keyword>
<dbReference type="PANTHER" id="PTHR47168:SF1">
    <property type="entry name" value="OS02G0798600 PROTEIN"/>
    <property type="match status" value="1"/>
</dbReference>
<dbReference type="SUPFAM" id="SSF57850">
    <property type="entry name" value="RING/U-box"/>
    <property type="match status" value="1"/>
</dbReference>
<evidence type="ECO:0000256" key="2">
    <source>
        <dbReference type="ARBA" id="ARBA00004167"/>
    </source>
</evidence>
<feature type="compositionally biased region" description="Low complexity" evidence="11">
    <location>
        <begin position="95"/>
        <end position="124"/>
    </location>
</feature>
<evidence type="ECO:0000256" key="7">
    <source>
        <dbReference type="ARBA" id="ARBA00022833"/>
    </source>
</evidence>
<keyword evidence="9 12" id="KW-0472">Membrane</keyword>
<evidence type="ECO:0000256" key="5">
    <source>
        <dbReference type="ARBA" id="ARBA00022723"/>
    </source>
</evidence>
<evidence type="ECO:0000256" key="1">
    <source>
        <dbReference type="ARBA" id="ARBA00000900"/>
    </source>
</evidence>
<gene>
    <name evidence="14" type="ORF">PGTUg99_007572</name>
</gene>
<dbReference type="GO" id="GO:0061630">
    <property type="term" value="F:ubiquitin protein ligase activity"/>
    <property type="evidence" value="ECO:0007669"/>
    <property type="project" value="UniProtKB-EC"/>
</dbReference>
<keyword evidence="5" id="KW-0479">Metal-binding</keyword>
<feature type="transmembrane region" description="Helical" evidence="12">
    <location>
        <begin position="299"/>
        <end position="325"/>
    </location>
</feature>
<evidence type="ECO:0000313" key="15">
    <source>
        <dbReference type="Proteomes" id="UP000325313"/>
    </source>
</evidence>
<dbReference type="Proteomes" id="UP000325313">
    <property type="component" value="Unassembled WGS sequence"/>
</dbReference>
<keyword evidence="4 12" id="KW-0812">Transmembrane</keyword>
<feature type="region of interest" description="Disordered" evidence="11">
    <location>
        <begin position="95"/>
        <end position="136"/>
    </location>
</feature>
<name>A0A5B0RE40_PUCGR</name>
<dbReference type="InterPro" id="IPR003137">
    <property type="entry name" value="PA_domain"/>
</dbReference>
<evidence type="ECO:0000256" key="6">
    <source>
        <dbReference type="ARBA" id="ARBA00022771"/>
    </source>
</evidence>
<keyword evidence="7" id="KW-0862">Zinc</keyword>
<sequence length="569" mass="63295">MSCVSVCVRCGVWIIQFAYWGFLHFTSIWAESLLLLTIHQPSTTIMTNPTTSTIYVKHTSRIHASRPASFGPHFSNPDGQPMNLIPIEFYLHQPTETSPTPTPSTTAATTETTTAAATTTATTAVPSAQTEYDPVKVRKGCPPSATISDQLALHKPTTTHPHDWIALIERGDCAFVDKVRYAQKLGASAVIVGDWQQSPSSTSSSFSTHHPFSLSPIFSQPSKTGDHFGFNSGLLTMYAPGDTSDLTIPSVFVARDSYLSLRQDWKEFSAISDQPFPHQPTADLDHLHSLEVIMSKDELWTWPFFDLVIILLFLPSILTIVTLLLHRISTFRKRRADRAPRELVNRLPSVIWAKDMEKGIPLLSDPLLNPPAQDQQSSLSAGWISTLHQWLQHIQPRLHPIIFPNTRSEQTPLLTPSNPHPYAEPVLRKQQQKVYFSQRECALCLSDFEVGDLIRILPCGHCFHQSQLEEQCMGIDCWLLKSKRFCPICRMSIVEEPEGSSEISAVDPAIHPTSPVERNLAGLPSEPIPLPSNHANRLTHNQYSTGTNNGPIPSSSSVTLDHACSRTRI</sequence>
<comment type="subcellular location">
    <subcellularLocation>
        <location evidence="2">Membrane</location>
        <topology evidence="2">Single-pass membrane protein</topology>
    </subcellularLocation>
</comment>
<reference evidence="14 15" key="1">
    <citation type="submission" date="2019-05" db="EMBL/GenBank/DDBJ databases">
        <title>Emergence of the Ug99 lineage of the wheat stem rust pathogen through somatic hybridization.</title>
        <authorList>
            <person name="Li F."/>
            <person name="Upadhyaya N.M."/>
            <person name="Sperschneider J."/>
            <person name="Matny O."/>
            <person name="Nguyen-Phuc H."/>
            <person name="Mago R."/>
            <person name="Raley C."/>
            <person name="Miller M.E."/>
            <person name="Silverstein K.A.T."/>
            <person name="Henningsen E."/>
            <person name="Hirsch C.D."/>
            <person name="Visser B."/>
            <person name="Pretorius Z.A."/>
            <person name="Steffenson B.J."/>
            <person name="Schwessinger B."/>
            <person name="Dodds P.N."/>
            <person name="Figueroa M."/>
        </authorList>
    </citation>
    <scope>NUCLEOTIDE SEQUENCE [LARGE SCALE GENOMIC DNA]</scope>
    <source>
        <strain evidence="14 15">Ug99</strain>
    </source>
</reference>
<dbReference type="Gene3D" id="3.30.40.10">
    <property type="entry name" value="Zinc/RING finger domain, C3HC4 (zinc finger)"/>
    <property type="match status" value="1"/>
</dbReference>
<comment type="catalytic activity">
    <reaction evidence="1">
        <text>S-ubiquitinyl-[E2 ubiquitin-conjugating enzyme]-L-cysteine + [acceptor protein]-L-lysine = [E2 ubiquitin-conjugating enzyme]-L-cysteine + N(6)-ubiquitinyl-[acceptor protein]-L-lysine.</text>
        <dbReference type="EC" id="2.3.2.27"/>
    </reaction>
</comment>
<dbReference type="InterPro" id="IPR013083">
    <property type="entry name" value="Znf_RING/FYVE/PHD"/>
</dbReference>
<keyword evidence="6 10" id="KW-0863">Zinc-finger</keyword>
<evidence type="ECO:0000256" key="3">
    <source>
        <dbReference type="ARBA" id="ARBA00012483"/>
    </source>
</evidence>
<evidence type="ECO:0000256" key="11">
    <source>
        <dbReference type="SAM" id="MobiDB-lite"/>
    </source>
</evidence>
<dbReference type="AlphaFoldDB" id="A0A5B0RE40"/>
<accession>A0A5B0RE40</accession>
<dbReference type="PROSITE" id="PS50089">
    <property type="entry name" value="ZF_RING_2"/>
    <property type="match status" value="1"/>
</dbReference>
<evidence type="ECO:0000259" key="13">
    <source>
        <dbReference type="PROSITE" id="PS50089"/>
    </source>
</evidence>
<dbReference type="SUPFAM" id="SSF52025">
    <property type="entry name" value="PA domain"/>
    <property type="match status" value="1"/>
</dbReference>
<dbReference type="Pfam" id="PF02225">
    <property type="entry name" value="PA"/>
    <property type="match status" value="1"/>
</dbReference>
<dbReference type="EMBL" id="VDEP01000206">
    <property type="protein sequence ID" value="KAA1123712.1"/>
    <property type="molecule type" value="Genomic_DNA"/>
</dbReference>
<protein>
    <recommendedName>
        <fullName evidence="3">RING-type E3 ubiquitin transferase</fullName>
        <ecNumber evidence="3">2.3.2.27</ecNumber>
    </recommendedName>
</protein>
<evidence type="ECO:0000256" key="4">
    <source>
        <dbReference type="ARBA" id="ARBA00022692"/>
    </source>
</evidence>
<feature type="region of interest" description="Disordered" evidence="11">
    <location>
        <begin position="520"/>
        <end position="569"/>
    </location>
</feature>
<dbReference type="Pfam" id="PF17123">
    <property type="entry name" value="zf-RING_11"/>
    <property type="match status" value="1"/>
</dbReference>
<dbReference type="InterPro" id="IPR051653">
    <property type="entry name" value="E3_ligase_sorting_rcpt"/>
</dbReference>
<dbReference type="PANTHER" id="PTHR47168">
    <property type="entry name" value="RING ZINC FINGER DOMAIN SUPERFAMILY PROTEIN-RELATED"/>
    <property type="match status" value="1"/>
</dbReference>